<reference evidence="2 3" key="1">
    <citation type="submission" date="2013-06" db="EMBL/GenBank/DDBJ databases">
        <authorList>
            <person name="Weinstock G."/>
            <person name="Sodergren E."/>
            <person name="Clifton S."/>
            <person name="Fulton L."/>
            <person name="Fulton B."/>
            <person name="Courtney L."/>
            <person name="Fronick C."/>
            <person name="Harrison M."/>
            <person name="Strong C."/>
            <person name="Farmer C."/>
            <person name="Delahaunty K."/>
            <person name="Markovic C."/>
            <person name="Hall O."/>
            <person name="Minx P."/>
            <person name="Tomlinson C."/>
            <person name="Mitreva M."/>
            <person name="Nelson J."/>
            <person name="Hou S."/>
            <person name="Wollam A."/>
            <person name="Pepin K.H."/>
            <person name="Johnson M."/>
            <person name="Bhonagiri V."/>
            <person name="Nash W.E."/>
            <person name="Warren W."/>
            <person name="Chinwalla A."/>
            <person name="Mardis E.R."/>
            <person name="Wilson R.K."/>
        </authorList>
    </citation>
    <scope>NUCLEOTIDE SEQUENCE [LARGE SCALE GENOMIC DNA]</scope>
    <source>
        <strain evidence="2 3">ATCC 51271</strain>
    </source>
</reference>
<dbReference type="HOGENOM" id="CLU_108859_0_0_9"/>
<dbReference type="InterPro" id="IPR000182">
    <property type="entry name" value="GNAT_dom"/>
</dbReference>
<dbReference type="RefSeq" id="WP_023355142.1">
    <property type="nucleotide sequence ID" value="NZ_KI535369.1"/>
</dbReference>
<dbReference type="STRING" id="592026.GCWU0000282_002282"/>
<proteinExistence type="predicted"/>
<keyword evidence="2" id="KW-0808">Transferase</keyword>
<keyword evidence="3" id="KW-1185">Reference proteome</keyword>
<dbReference type="Pfam" id="PF13508">
    <property type="entry name" value="Acetyltransf_7"/>
    <property type="match status" value="1"/>
</dbReference>
<dbReference type="InterPro" id="IPR016181">
    <property type="entry name" value="Acyl_CoA_acyltransferase"/>
</dbReference>
<dbReference type="Gene3D" id="3.40.630.30">
    <property type="match status" value="1"/>
</dbReference>
<dbReference type="PROSITE" id="PS51186">
    <property type="entry name" value="GNAT"/>
    <property type="match status" value="1"/>
</dbReference>
<accession>V2XZM0</accession>
<evidence type="ECO:0000259" key="1">
    <source>
        <dbReference type="PROSITE" id="PS51186"/>
    </source>
</evidence>
<name>V2XZM0_9FIRM</name>
<dbReference type="OrthoDB" id="9813917at2"/>
<dbReference type="Proteomes" id="UP000018227">
    <property type="component" value="Unassembled WGS sequence"/>
</dbReference>
<organism evidence="2 3">
    <name type="scientific">Catonella morbi ATCC 51271</name>
    <dbReference type="NCBI Taxonomy" id="592026"/>
    <lineage>
        <taxon>Bacteria</taxon>
        <taxon>Bacillati</taxon>
        <taxon>Bacillota</taxon>
        <taxon>Clostridia</taxon>
        <taxon>Lachnospirales</taxon>
        <taxon>Lachnospiraceae</taxon>
        <taxon>Catonella</taxon>
    </lineage>
</organism>
<dbReference type="CDD" id="cd04301">
    <property type="entry name" value="NAT_SF"/>
    <property type="match status" value="1"/>
</dbReference>
<feature type="domain" description="N-acetyltransferase" evidence="1">
    <location>
        <begin position="1"/>
        <end position="145"/>
    </location>
</feature>
<dbReference type="FunFam" id="3.40.630.30:FF:000165">
    <property type="entry name" value="IAA acetyltransferase"/>
    <property type="match status" value="1"/>
</dbReference>
<dbReference type="SUPFAM" id="SSF55729">
    <property type="entry name" value="Acyl-CoA N-acyltransferases (Nat)"/>
    <property type="match status" value="1"/>
</dbReference>
<dbReference type="eggNOG" id="COG0456">
    <property type="taxonomic scope" value="Bacteria"/>
</dbReference>
<dbReference type="GO" id="GO:0016747">
    <property type="term" value="F:acyltransferase activity, transferring groups other than amino-acyl groups"/>
    <property type="evidence" value="ECO:0007669"/>
    <property type="project" value="InterPro"/>
</dbReference>
<dbReference type="AlphaFoldDB" id="V2XZM0"/>
<evidence type="ECO:0000313" key="2">
    <source>
        <dbReference type="EMBL" id="ESL02148.1"/>
    </source>
</evidence>
<gene>
    <name evidence="2" type="ORF">GCWU0000282_002282</name>
</gene>
<comment type="caution">
    <text evidence="2">The sequence shown here is derived from an EMBL/GenBank/DDBJ whole genome shotgun (WGS) entry which is preliminary data.</text>
</comment>
<evidence type="ECO:0000313" key="3">
    <source>
        <dbReference type="Proteomes" id="UP000018227"/>
    </source>
</evidence>
<dbReference type="EMBL" id="ACIL03000016">
    <property type="protein sequence ID" value="ESL02148.1"/>
    <property type="molecule type" value="Genomic_DNA"/>
</dbReference>
<protein>
    <submittedName>
        <fullName evidence="2">Acetyltransferase, GNAT family</fullName>
    </submittedName>
</protein>
<sequence length="147" mass="16835">MKILEISKNKKQYMELLFLADEQEDMIDKYINRGTMYILDDNGVKAECVVTDEGNGILEIKNIATNPKFQGMGYGKSLIDFVANKYKNKFSVLQVGTGDSPATIGFYIKCGFSHSHIIKNFFTDNYNHPIYEEGVKLVDMIYLRRVL</sequence>